<protein>
    <submittedName>
        <fullName evidence="1">Uncharacterized protein</fullName>
    </submittedName>
</protein>
<dbReference type="EMBL" id="JPMI01000129">
    <property type="protein sequence ID" value="KFA91813.1"/>
    <property type="molecule type" value="Genomic_DNA"/>
</dbReference>
<accession>A0A084STM8</accession>
<dbReference type="AlphaFoldDB" id="A0A084STM8"/>
<sequence>MVAVASAVSALGLGCGEAPPVVPPASEPQLGSQEQRLEHVVVPVSISTEAVLGQGRNSITHEFRGMCVSAPTVNIPTQEATIRFDSSFSRDETSEMLGFSVEAKAKFAKWGASARAKFSRSLESKTYSMTKVYGADYRLETRKLDESQLNWLVSPTASDWLTRCGDEFVMQKQVGGQLFLLYRIDFDSVETKSEFQAAVGANWGAGEVNAEVQKMAQQFRGRASVHVEAFQSGGDVTQLGNIFSGIGGTVEPGRAAVDCNIDNLTACGEFMRLGLAYATAQTPDAFQPTLRANPADRAYLLKDWSVLGVPMPPRIVTTQIQYARRHLEELFDQQLEIQDRIQTLRRSQFPLRTEVQALMQQYDSESQYNISLILAASQKCYDLLTDMNNAAQVAACVNGAQESNMPGFKALDIRKLDLRLPYTFGGMYQVDDSQTPRVISIPFGGSITIPPANVANPATGGLSCPAGFQPYRYGRILTPGTGRGGNQYLCLGTTTDTSLTWHFAGAYQKDTDGNYPTGNPYFPITISFPTKKTIYLTSCPSSSALKMGSAQVPTTDGSTIAVEKFLCSTMTWTTGSMKFAGMYQLDPCGSDSVPNHFTGNMGCPAGFIAMKFGQVITPTSRCTATQYLCKSQY</sequence>
<reference evidence="1 2" key="1">
    <citation type="submission" date="2014-07" db="EMBL/GenBank/DDBJ databases">
        <title>Draft Genome Sequence of Gephyronic Acid Producer, Cystobacter violaceus Strain Cb vi76.</title>
        <authorList>
            <person name="Stevens D.C."/>
            <person name="Young J."/>
            <person name="Carmichael R."/>
            <person name="Tan J."/>
            <person name="Taylor R.E."/>
        </authorList>
    </citation>
    <scope>NUCLEOTIDE SEQUENCE [LARGE SCALE GENOMIC DNA]</scope>
    <source>
        <strain evidence="1 2">Cb vi76</strain>
    </source>
</reference>
<dbReference type="Proteomes" id="UP000028547">
    <property type="component" value="Unassembled WGS sequence"/>
</dbReference>
<evidence type="ECO:0000313" key="2">
    <source>
        <dbReference type="Proteomes" id="UP000028547"/>
    </source>
</evidence>
<gene>
    <name evidence="1" type="ORF">Q664_19685</name>
</gene>
<evidence type="ECO:0000313" key="1">
    <source>
        <dbReference type="EMBL" id="KFA91813.1"/>
    </source>
</evidence>
<name>A0A084STM8_9BACT</name>
<comment type="caution">
    <text evidence="1">The sequence shown here is derived from an EMBL/GenBank/DDBJ whole genome shotgun (WGS) entry which is preliminary data.</text>
</comment>
<organism evidence="1 2">
    <name type="scientific">Archangium violaceum Cb vi76</name>
    <dbReference type="NCBI Taxonomy" id="1406225"/>
    <lineage>
        <taxon>Bacteria</taxon>
        <taxon>Pseudomonadati</taxon>
        <taxon>Myxococcota</taxon>
        <taxon>Myxococcia</taxon>
        <taxon>Myxococcales</taxon>
        <taxon>Cystobacterineae</taxon>
        <taxon>Archangiaceae</taxon>
        <taxon>Archangium</taxon>
    </lineage>
</organism>
<proteinExistence type="predicted"/>